<keyword evidence="5" id="KW-1133">Transmembrane helix</keyword>
<dbReference type="RefSeq" id="XP_034235389.1">
    <property type="nucleotide sequence ID" value="XM_034379498.1"/>
</dbReference>
<evidence type="ECO:0000256" key="5">
    <source>
        <dbReference type="SAM" id="Phobius"/>
    </source>
</evidence>
<sequence length="466" mass="50919">MPVRTRHDRNVTTVPCDSEVTGVLWCRVVIERHSVCRRIKDTRPPHRDLRVSLLRGRGGRGAGGPTGMAPSPLLACLSCLAVLVLAALAEAVAVAVPRPDVRAVAEAEAGRVRRAPRARDELMAAMNPESFQLGAPSKVAHCKYAPVYGYLSADCSDRKLTGIPRLRQGVEALDMSENKMLIVLNNTFSTIPNLRYLYLNENRIKSVEAGALVMLQYLEVLDLSGNRLTSVPTGLMALPRLRKLYFADNLLQNLDPTFIFASPTLQLLQLAECSLPDLPLGPMPELLHLNVSGNALSTLPLHELSRMCRLQVLDVGNMPSLFEALDMEEACQCPTFVRWSKLRELDLGRGSKVACKNETNSADDPYLPTCNATQVTRSALEMHGRCVIAQQEELRAQVRSWWVIAMAVAAATVVLMAGGLCYCQHRKPEPRHQKVPLVVMTEANGHGNGTANARSRGGGGVTAPDK</sequence>
<proteinExistence type="predicted"/>
<keyword evidence="6" id="KW-1185">Reference proteome</keyword>
<dbReference type="PANTHER" id="PTHR24373:SF275">
    <property type="entry name" value="TIR DOMAIN-CONTAINING PROTEIN"/>
    <property type="match status" value="1"/>
</dbReference>
<dbReference type="InterPro" id="IPR032675">
    <property type="entry name" value="LRR_dom_sf"/>
</dbReference>
<dbReference type="InterPro" id="IPR003591">
    <property type="entry name" value="Leu-rich_rpt_typical-subtyp"/>
</dbReference>
<feature type="compositionally biased region" description="Gly residues" evidence="4">
    <location>
        <begin position="456"/>
        <end position="466"/>
    </location>
</feature>
<reference evidence="7" key="1">
    <citation type="submission" date="2025-08" db="UniProtKB">
        <authorList>
            <consortium name="RefSeq"/>
        </authorList>
    </citation>
    <scope>IDENTIFICATION</scope>
    <source>
        <tissue evidence="7">Total insect</tissue>
    </source>
</reference>
<dbReference type="PROSITE" id="PS51450">
    <property type="entry name" value="LRR"/>
    <property type="match status" value="2"/>
</dbReference>
<evidence type="ECO:0000256" key="4">
    <source>
        <dbReference type="SAM" id="MobiDB-lite"/>
    </source>
</evidence>
<gene>
    <name evidence="7" type="primary">LOC117641830</name>
</gene>
<dbReference type="AlphaFoldDB" id="A0A6P8ZJI0"/>
<dbReference type="Proteomes" id="UP000515158">
    <property type="component" value="Unplaced"/>
</dbReference>
<dbReference type="GeneID" id="117641830"/>
<dbReference type="SMART" id="SM00369">
    <property type="entry name" value="LRR_TYP"/>
    <property type="match status" value="4"/>
</dbReference>
<evidence type="ECO:0000256" key="3">
    <source>
        <dbReference type="ARBA" id="ARBA00022737"/>
    </source>
</evidence>
<dbReference type="PANTHER" id="PTHR24373">
    <property type="entry name" value="SLIT RELATED LEUCINE-RICH REPEAT NEURONAL PROTEIN"/>
    <property type="match status" value="1"/>
</dbReference>
<dbReference type="InParanoid" id="A0A6P8ZJI0"/>
<accession>A0A6P8ZJI0</accession>
<evidence type="ECO:0000256" key="2">
    <source>
        <dbReference type="ARBA" id="ARBA00022729"/>
    </source>
</evidence>
<evidence type="ECO:0000256" key="1">
    <source>
        <dbReference type="ARBA" id="ARBA00022614"/>
    </source>
</evidence>
<name>A0A6P8ZJI0_THRPL</name>
<dbReference type="InterPro" id="IPR001611">
    <property type="entry name" value="Leu-rich_rpt"/>
</dbReference>
<evidence type="ECO:0000313" key="6">
    <source>
        <dbReference type="Proteomes" id="UP000515158"/>
    </source>
</evidence>
<dbReference type="OrthoDB" id="694479at2759"/>
<keyword evidence="1" id="KW-0433">Leucine-rich repeat</keyword>
<feature type="transmembrane region" description="Helical" evidence="5">
    <location>
        <begin position="401"/>
        <end position="423"/>
    </location>
</feature>
<organism evidence="7">
    <name type="scientific">Thrips palmi</name>
    <name type="common">Melon thrips</name>
    <dbReference type="NCBI Taxonomy" id="161013"/>
    <lineage>
        <taxon>Eukaryota</taxon>
        <taxon>Metazoa</taxon>
        <taxon>Ecdysozoa</taxon>
        <taxon>Arthropoda</taxon>
        <taxon>Hexapoda</taxon>
        <taxon>Insecta</taxon>
        <taxon>Pterygota</taxon>
        <taxon>Neoptera</taxon>
        <taxon>Paraneoptera</taxon>
        <taxon>Thysanoptera</taxon>
        <taxon>Terebrantia</taxon>
        <taxon>Thripoidea</taxon>
        <taxon>Thripidae</taxon>
        <taxon>Thrips</taxon>
    </lineage>
</organism>
<keyword evidence="5" id="KW-0812">Transmembrane</keyword>
<feature type="region of interest" description="Disordered" evidence="4">
    <location>
        <begin position="445"/>
        <end position="466"/>
    </location>
</feature>
<keyword evidence="2" id="KW-0732">Signal</keyword>
<dbReference type="SUPFAM" id="SSF52058">
    <property type="entry name" value="L domain-like"/>
    <property type="match status" value="1"/>
</dbReference>
<dbReference type="Gene3D" id="3.80.10.10">
    <property type="entry name" value="Ribonuclease Inhibitor"/>
    <property type="match status" value="1"/>
</dbReference>
<keyword evidence="3" id="KW-0677">Repeat</keyword>
<protein>
    <submittedName>
        <fullName evidence="7">Leucine-rich repeat-containing protein 24</fullName>
    </submittedName>
</protein>
<dbReference type="InterPro" id="IPR050328">
    <property type="entry name" value="Dev_Immune_Receptor"/>
</dbReference>
<evidence type="ECO:0000313" key="7">
    <source>
        <dbReference type="RefSeq" id="XP_034235389.1"/>
    </source>
</evidence>
<dbReference type="KEGG" id="tpal:117641830"/>
<dbReference type="CTD" id="37418"/>
<keyword evidence="5" id="KW-0472">Membrane</keyword>
<dbReference type="Pfam" id="PF13855">
    <property type="entry name" value="LRR_8"/>
    <property type="match status" value="1"/>
</dbReference>